<dbReference type="GO" id="GO:0003677">
    <property type="term" value="F:DNA binding"/>
    <property type="evidence" value="ECO:0007669"/>
    <property type="project" value="UniProtKB-KW"/>
</dbReference>
<dbReference type="PANTHER" id="PTHR31313">
    <property type="entry name" value="TY1 ENHANCER ACTIVATOR"/>
    <property type="match status" value="1"/>
</dbReference>
<dbReference type="GO" id="GO:0006351">
    <property type="term" value="P:DNA-templated transcription"/>
    <property type="evidence" value="ECO:0007669"/>
    <property type="project" value="InterPro"/>
</dbReference>
<keyword evidence="5" id="KW-0238">DNA-binding</keyword>
<dbReference type="OrthoDB" id="2428527at2759"/>
<feature type="region of interest" description="Disordered" evidence="8">
    <location>
        <begin position="18"/>
        <end position="46"/>
    </location>
</feature>
<evidence type="ECO:0000256" key="4">
    <source>
        <dbReference type="ARBA" id="ARBA00023015"/>
    </source>
</evidence>
<dbReference type="InterPro" id="IPR007219">
    <property type="entry name" value="XnlR_reg_dom"/>
</dbReference>
<feature type="region of interest" description="Disordered" evidence="8">
    <location>
        <begin position="248"/>
        <end position="294"/>
    </location>
</feature>
<organism evidence="10 11">
    <name type="scientific">Sugiyamaella lignohabitans</name>
    <dbReference type="NCBI Taxonomy" id="796027"/>
    <lineage>
        <taxon>Eukaryota</taxon>
        <taxon>Fungi</taxon>
        <taxon>Dikarya</taxon>
        <taxon>Ascomycota</taxon>
        <taxon>Saccharomycotina</taxon>
        <taxon>Dipodascomycetes</taxon>
        <taxon>Dipodascales</taxon>
        <taxon>Trichomonascaceae</taxon>
        <taxon>Sugiyamaella</taxon>
    </lineage>
</organism>
<dbReference type="SMART" id="SM00906">
    <property type="entry name" value="Fungal_trans"/>
    <property type="match status" value="1"/>
</dbReference>
<dbReference type="GO" id="GO:0005634">
    <property type="term" value="C:nucleus"/>
    <property type="evidence" value="ECO:0007669"/>
    <property type="project" value="UniProtKB-SubCell"/>
</dbReference>
<feature type="region of interest" description="Disordered" evidence="8">
    <location>
        <begin position="161"/>
        <end position="188"/>
    </location>
</feature>
<protein>
    <submittedName>
        <fullName evidence="10">Cha4p</fullName>
    </submittedName>
</protein>
<dbReference type="CDD" id="cd00067">
    <property type="entry name" value="GAL4"/>
    <property type="match status" value="1"/>
</dbReference>
<keyword evidence="7" id="KW-0539">Nucleus</keyword>
<keyword evidence="6" id="KW-0804">Transcription</keyword>
<dbReference type="InterPro" id="IPR036864">
    <property type="entry name" value="Zn2-C6_fun-type_DNA-bd_sf"/>
</dbReference>
<feature type="compositionally biased region" description="Polar residues" evidence="8">
    <location>
        <begin position="27"/>
        <end position="44"/>
    </location>
</feature>
<evidence type="ECO:0000256" key="3">
    <source>
        <dbReference type="ARBA" id="ARBA00022833"/>
    </source>
</evidence>
<feature type="domain" description="Zn(2)-C6 fungal-type" evidence="9">
    <location>
        <begin position="56"/>
        <end position="88"/>
    </location>
</feature>
<evidence type="ECO:0000256" key="8">
    <source>
        <dbReference type="SAM" id="MobiDB-lite"/>
    </source>
</evidence>
<dbReference type="GO" id="GO:0008270">
    <property type="term" value="F:zinc ion binding"/>
    <property type="evidence" value="ECO:0007669"/>
    <property type="project" value="InterPro"/>
</dbReference>
<evidence type="ECO:0000313" key="10">
    <source>
        <dbReference type="EMBL" id="ANB14732.1"/>
    </source>
</evidence>
<dbReference type="EMBL" id="CP014503">
    <property type="protein sequence ID" value="ANB14732.1"/>
    <property type="molecule type" value="Genomic_DNA"/>
</dbReference>
<comment type="subcellular location">
    <subcellularLocation>
        <location evidence="1">Nucleus</location>
    </subcellularLocation>
</comment>
<keyword evidence="11" id="KW-1185">Reference proteome</keyword>
<accession>A0A167F289</accession>
<evidence type="ECO:0000256" key="6">
    <source>
        <dbReference type="ARBA" id="ARBA00023163"/>
    </source>
</evidence>
<evidence type="ECO:0000256" key="2">
    <source>
        <dbReference type="ARBA" id="ARBA00022723"/>
    </source>
</evidence>
<feature type="compositionally biased region" description="Low complexity" evidence="8">
    <location>
        <begin position="276"/>
        <end position="292"/>
    </location>
</feature>
<dbReference type="Gene3D" id="4.10.240.10">
    <property type="entry name" value="Zn(2)-C6 fungal-type DNA-binding domain"/>
    <property type="match status" value="1"/>
</dbReference>
<evidence type="ECO:0000256" key="1">
    <source>
        <dbReference type="ARBA" id="ARBA00004123"/>
    </source>
</evidence>
<proteinExistence type="predicted"/>
<dbReference type="GO" id="GO:0000981">
    <property type="term" value="F:DNA-binding transcription factor activity, RNA polymerase II-specific"/>
    <property type="evidence" value="ECO:0007669"/>
    <property type="project" value="InterPro"/>
</dbReference>
<dbReference type="GeneID" id="30034239"/>
<dbReference type="RefSeq" id="XP_018737209.1">
    <property type="nucleotide sequence ID" value="XM_018879276.1"/>
</dbReference>
<dbReference type="InterPro" id="IPR051615">
    <property type="entry name" value="Transcr_Regulatory_Elem"/>
</dbReference>
<keyword evidence="4" id="KW-0805">Transcription regulation</keyword>
<dbReference type="Pfam" id="PF00172">
    <property type="entry name" value="Zn_clus"/>
    <property type="match status" value="1"/>
</dbReference>
<dbReference type="AlphaFoldDB" id="A0A167F289"/>
<dbReference type="SUPFAM" id="SSF57701">
    <property type="entry name" value="Zn2/Cys6 DNA-binding domain"/>
    <property type="match status" value="1"/>
</dbReference>
<evidence type="ECO:0000259" key="9">
    <source>
        <dbReference type="PROSITE" id="PS50048"/>
    </source>
</evidence>
<gene>
    <name evidence="10" type="primary">CHA4</name>
    <name evidence="10" type="ORF">AWJ20_2339</name>
</gene>
<feature type="compositionally biased region" description="Polar residues" evidence="8">
    <location>
        <begin position="161"/>
        <end position="180"/>
    </location>
</feature>
<dbReference type="CDD" id="cd12148">
    <property type="entry name" value="fungal_TF_MHR"/>
    <property type="match status" value="1"/>
</dbReference>
<reference evidence="10 11" key="1">
    <citation type="submission" date="2016-02" db="EMBL/GenBank/DDBJ databases">
        <title>Complete genome sequence and transcriptome regulation of the pentose utilising yeast Sugiyamaella lignohabitans.</title>
        <authorList>
            <person name="Bellasio M."/>
            <person name="Peymann A."/>
            <person name="Valli M."/>
            <person name="Sipitzky M."/>
            <person name="Graf A."/>
            <person name="Sauer M."/>
            <person name="Marx H."/>
            <person name="Mattanovich D."/>
        </authorList>
    </citation>
    <scope>NUCLEOTIDE SEQUENCE [LARGE SCALE GENOMIC DNA]</scope>
    <source>
        <strain evidence="10 11">CBS 10342</strain>
    </source>
</reference>
<dbReference type="Proteomes" id="UP000189580">
    <property type="component" value="Chromosome b"/>
</dbReference>
<evidence type="ECO:0000256" key="5">
    <source>
        <dbReference type="ARBA" id="ARBA00023125"/>
    </source>
</evidence>
<dbReference type="PANTHER" id="PTHR31313:SF81">
    <property type="entry name" value="TY1 ENHANCER ACTIVATOR"/>
    <property type="match status" value="1"/>
</dbReference>
<dbReference type="PROSITE" id="PS00463">
    <property type="entry name" value="ZN2_CY6_FUNGAL_1"/>
    <property type="match status" value="1"/>
</dbReference>
<sequence>MDPISRFTPALSAAQMIPGTGPIIPTGRSSTTVTPPADTSSDTATAPKKRSVISLACSTCRKRKTKCDGRKPACSQCLNTGRPNECVYDVNADRRRSWHSRQNKVLMEKLSAAEALIKRIRNGGKDCEDAIREIQSGSAAGLTNGISIDVSVKTESISGADTTYGKASSIANTSESNDGPDNNWKEDNDLTLDEEGQVHFFGGTSNLPEIKQSLTVSGRTHYKKSALQSLLNEEEPRQFQDQRLLQYKNGPTDSQSQGMSLSATSPVMSTSPTAQSGTNLSNTPSSTSSDNNYHSLPPLSGPFYTAHNVDIPTPIVHHLLDLYFCWQHSYYNIFNAELFLRDLQTGGKFYSKFLLNAVLAHASQLSNVQLLRSDPSDPSTAGYMFFNEARSQIEQELLKRSVTTIQGLLLLASREAGIGRDTVGWVYSGMAFRMAVDLGLHLDCKSLCECGFLTHDDYIVRNATFWGCYLFDQGWSTYMGRPSVIHLSDVTVSRPEFIVNEQPTEWRPVFNSPTNLPIGRRIVGSPVPFYPQNTLTSILRLSEVIEDIQKSLYSPKRSLKRDGSFKIEEKVKEIFHKLASWEENLPIEMKRGPGSEHPSVLLVYTLYYATKIFLFRPFVQVKESQSAPGPNHGAALEQCLDAAANIVARLKQFKARYTLRLATNMSVYISFTAATISLSKPGDDALAIQLNECLEFLKEIGESWTSANTVGEGIKARLTATSQQAGHQTDATDQLLFPTFAIGTPNFLEAVDLLNYDNVPEFEFLMSNNV</sequence>
<dbReference type="PROSITE" id="PS50048">
    <property type="entry name" value="ZN2_CY6_FUNGAL_2"/>
    <property type="match status" value="1"/>
</dbReference>
<feature type="compositionally biased region" description="Polar residues" evidence="8">
    <location>
        <begin position="248"/>
        <end position="275"/>
    </location>
</feature>
<dbReference type="KEGG" id="slb:AWJ20_2339"/>
<dbReference type="Pfam" id="PF04082">
    <property type="entry name" value="Fungal_trans"/>
    <property type="match status" value="1"/>
</dbReference>
<keyword evidence="2" id="KW-0479">Metal-binding</keyword>
<evidence type="ECO:0000256" key="7">
    <source>
        <dbReference type="ARBA" id="ARBA00023242"/>
    </source>
</evidence>
<name>A0A167F289_9ASCO</name>
<keyword evidence="3" id="KW-0862">Zinc</keyword>
<evidence type="ECO:0000313" key="11">
    <source>
        <dbReference type="Proteomes" id="UP000189580"/>
    </source>
</evidence>
<dbReference type="SMART" id="SM00066">
    <property type="entry name" value="GAL4"/>
    <property type="match status" value="1"/>
</dbReference>
<dbReference type="InterPro" id="IPR001138">
    <property type="entry name" value="Zn2Cys6_DnaBD"/>
</dbReference>